<dbReference type="EMBL" id="JAACNH010000008">
    <property type="protein sequence ID" value="KAG8434759.1"/>
    <property type="molecule type" value="Genomic_DNA"/>
</dbReference>
<dbReference type="GO" id="GO:0030336">
    <property type="term" value="P:negative regulation of cell migration"/>
    <property type="evidence" value="ECO:0007669"/>
    <property type="project" value="InterPro"/>
</dbReference>
<evidence type="ECO:0008006" key="3">
    <source>
        <dbReference type="Google" id="ProtNLM"/>
    </source>
</evidence>
<dbReference type="Pfam" id="PF15734">
    <property type="entry name" value="MIIP"/>
    <property type="match status" value="1"/>
</dbReference>
<evidence type="ECO:0000313" key="2">
    <source>
        <dbReference type="Proteomes" id="UP000812440"/>
    </source>
</evidence>
<reference evidence="1" key="1">
    <citation type="thesis" date="2020" institute="ProQuest LLC" country="789 East Eisenhower Parkway, Ann Arbor, MI, USA">
        <title>Comparative Genomics and Chromosome Evolution.</title>
        <authorList>
            <person name="Mudd A.B."/>
        </authorList>
    </citation>
    <scope>NUCLEOTIDE SEQUENCE</scope>
    <source>
        <strain evidence="1">Female2</strain>
        <tissue evidence="1">Blood</tissue>
    </source>
</reference>
<dbReference type="GO" id="GO:0010972">
    <property type="term" value="P:negative regulation of G2/M transition of mitotic cell cycle"/>
    <property type="evidence" value="ECO:0007669"/>
    <property type="project" value="InterPro"/>
</dbReference>
<dbReference type="Proteomes" id="UP000812440">
    <property type="component" value="Chromosome 7"/>
</dbReference>
<evidence type="ECO:0000313" key="1">
    <source>
        <dbReference type="EMBL" id="KAG8434759.1"/>
    </source>
</evidence>
<dbReference type="AlphaFoldDB" id="A0A8T2IPC4"/>
<protein>
    <recommendedName>
        <fullName evidence="3">Migration and invasion-inhibitory protein</fullName>
    </recommendedName>
</protein>
<organism evidence="1 2">
    <name type="scientific">Hymenochirus boettgeri</name>
    <name type="common">Congo dwarf clawed frog</name>
    <dbReference type="NCBI Taxonomy" id="247094"/>
    <lineage>
        <taxon>Eukaryota</taxon>
        <taxon>Metazoa</taxon>
        <taxon>Chordata</taxon>
        <taxon>Craniata</taxon>
        <taxon>Vertebrata</taxon>
        <taxon>Euteleostomi</taxon>
        <taxon>Amphibia</taxon>
        <taxon>Batrachia</taxon>
        <taxon>Anura</taxon>
        <taxon>Pipoidea</taxon>
        <taxon>Pipidae</taxon>
        <taxon>Pipinae</taxon>
        <taxon>Hymenochirus</taxon>
    </lineage>
</organism>
<name>A0A8T2IPC4_9PIPI</name>
<dbReference type="PANTHER" id="PTHR34831:SF1">
    <property type="entry name" value="MIGRATION AND INVASION-INHIBITORY PROTEIN"/>
    <property type="match status" value="1"/>
</dbReference>
<dbReference type="InterPro" id="IPR031466">
    <property type="entry name" value="MIIP"/>
</dbReference>
<proteinExistence type="predicted"/>
<keyword evidence="2" id="KW-1185">Reference proteome</keyword>
<sequence>MSVATKLEELRDANKSLLNRLKENQTKLKKISAAEVISTSMDPPSVETTNKAWKVVNGVRSYCMQENKINNEDPTTIKCQAKTARKAMSSSRKDTQRLPRDSQALTLLPLSKDFTKKCLNNQKLDNKCVKIDSQSRHKSLPTAPNQANSTNKVSTFSAQQYAGQLMDEGNIRIGTPKSILMTPKSKDSKREPGHVTFQANDRETLTENWSPHPFLGYDWIAGEGLGLLEVKSPIANKSEQFFANINEFRRVNKEECVHENCKDLEVLDMSSSEDEQDYDINTHQCVYCYRVNGRLFTSPLGTEAACPICKRRRSKHSPALEEPAYIRVSIPRSSLLPPYKYKAHRRKSFDPTDTLSLPSHCLAGWENIAPSSELCVYSLDLKTSAEPNITASIPTNTKNTLDNISYYASRARSASLLNMSHSIYFQNCRDNS</sequence>
<comment type="caution">
    <text evidence="1">The sequence shown here is derived from an EMBL/GenBank/DDBJ whole genome shotgun (WGS) entry which is preliminary data.</text>
</comment>
<dbReference type="OrthoDB" id="10002384at2759"/>
<gene>
    <name evidence="1" type="ORF">GDO86_012925</name>
</gene>
<accession>A0A8T2IPC4</accession>
<dbReference type="PANTHER" id="PTHR34831">
    <property type="entry name" value="MIGRATION AND INVASION-INHIBITORY PROTEIN"/>
    <property type="match status" value="1"/>
</dbReference>